<keyword evidence="1" id="KW-0472">Membrane</keyword>
<proteinExistence type="predicted"/>
<feature type="transmembrane region" description="Helical" evidence="1">
    <location>
        <begin position="21"/>
        <end position="39"/>
    </location>
</feature>
<organism evidence="2 3">
    <name type="scientific">Lichenifustis flavocetrariae</name>
    <dbReference type="NCBI Taxonomy" id="2949735"/>
    <lineage>
        <taxon>Bacteria</taxon>
        <taxon>Pseudomonadati</taxon>
        <taxon>Pseudomonadota</taxon>
        <taxon>Alphaproteobacteria</taxon>
        <taxon>Hyphomicrobiales</taxon>
        <taxon>Lichenihabitantaceae</taxon>
        <taxon>Lichenifustis</taxon>
    </lineage>
</organism>
<keyword evidence="3" id="KW-1185">Reference proteome</keyword>
<reference evidence="2" key="1">
    <citation type="submission" date="2022-05" db="EMBL/GenBank/DDBJ databases">
        <authorList>
            <person name="Pankratov T."/>
        </authorList>
    </citation>
    <scope>NUCLEOTIDE SEQUENCE</scope>
    <source>
        <strain evidence="2">BP6-180914</strain>
    </source>
</reference>
<sequence length="55" mass="6332">MPSNLPPRKTRRFVRIRRQSIFPYIMLFILSAIIVIAGSKPRPIEDPNASVSHDK</sequence>
<dbReference type="AlphaFoldDB" id="A0AA41Z5K9"/>
<keyword evidence="1" id="KW-0812">Transmembrane</keyword>
<gene>
    <name evidence="2" type="ORF">M8523_16920</name>
</gene>
<name>A0AA41Z5K9_9HYPH</name>
<evidence type="ECO:0000256" key="1">
    <source>
        <dbReference type="SAM" id="Phobius"/>
    </source>
</evidence>
<dbReference type="RefSeq" id="WP_282586076.1">
    <property type="nucleotide sequence ID" value="NZ_JAMOIM010000011.1"/>
</dbReference>
<accession>A0AA41Z5K9</accession>
<protein>
    <submittedName>
        <fullName evidence="2">Uncharacterized protein</fullName>
    </submittedName>
</protein>
<evidence type="ECO:0000313" key="3">
    <source>
        <dbReference type="Proteomes" id="UP001165667"/>
    </source>
</evidence>
<dbReference type="EMBL" id="JAMOIM010000011">
    <property type="protein sequence ID" value="MCW6509702.1"/>
    <property type="molecule type" value="Genomic_DNA"/>
</dbReference>
<keyword evidence="1" id="KW-1133">Transmembrane helix</keyword>
<comment type="caution">
    <text evidence="2">The sequence shown here is derived from an EMBL/GenBank/DDBJ whole genome shotgun (WGS) entry which is preliminary data.</text>
</comment>
<dbReference type="Proteomes" id="UP001165667">
    <property type="component" value="Unassembled WGS sequence"/>
</dbReference>
<evidence type="ECO:0000313" key="2">
    <source>
        <dbReference type="EMBL" id="MCW6509702.1"/>
    </source>
</evidence>